<organism evidence="1 2">
    <name type="scientific">Elysia crispata</name>
    <name type="common">lettuce slug</name>
    <dbReference type="NCBI Taxonomy" id="231223"/>
    <lineage>
        <taxon>Eukaryota</taxon>
        <taxon>Metazoa</taxon>
        <taxon>Spiralia</taxon>
        <taxon>Lophotrochozoa</taxon>
        <taxon>Mollusca</taxon>
        <taxon>Gastropoda</taxon>
        <taxon>Heterobranchia</taxon>
        <taxon>Euthyneura</taxon>
        <taxon>Panpulmonata</taxon>
        <taxon>Sacoglossa</taxon>
        <taxon>Placobranchoidea</taxon>
        <taxon>Plakobranchidae</taxon>
        <taxon>Elysia</taxon>
    </lineage>
</organism>
<accession>A0AAE1ADR1</accession>
<name>A0AAE1ADR1_9GAST</name>
<comment type="caution">
    <text evidence="1">The sequence shown here is derived from an EMBL/GenBank/DDBJ whole genome shotgun (WGS) entry which is preliminary data.</text>
</comment>
<keyword evidence="2" id="KW-1185">Reference proteome</keyword>
<gene>
    <name evidence="1" type="ORF">RRG08_018391</name>
</gene>
<sequence length="75" mass="7999">MVSSPNDSTLRAKSTIESGLFSTAECSPLAAKTNNGNHSSQGEINAARMLLNARVGRKLFMVSPAPLRHLVDAIF</sequence>
<dbReference type="EMBL" id="JAWDGP010002080">
    <property type="protein sequence ID" value="KAK3785688.1"/>
    <property type="molecule type" value="Genomic_DNA"/>
</dbReference>
<evidence type="ECO:0000313" key="1">
    <source>
        <dbReference type="EMBL" id="KAK3785688.1"/>
    </source>
</evidence>
<evidence type="ECO:0000313" key="2">
    <source>
        <dbReference type="Proteomes" id="UP001283361"/>
    </source>
</evidence>
<dbReference type="AlphaFoldDB" id="A0AAE1ADR1"/>
<proteinExistence type="predicted"/>
<reference evidence="1" key="1">
    <citation type="journal article" date="2023" name="G3 (Bethesda)">
        <title>A reference genome for the long-term kleptoplast-retaining sea slug Elysia crispata morphotype clarki.</title>
        <authorList>
            <person name="Eastman K.E."/>
            <person name="Pendleton A.L."/>
            <person name="Shaikh M.A."/>
            <person name="Suttiyut T."/>
            <person name="Ogas R."/>
            <person name="Tomko P."/>
            <person name="Gavelis G."/>
            <person name="Widhalm J.R."/>
            <person name="Wisecaver J.H."/>
        </authorList>
    </citation>
    <scope>NUCLEOTIDE SEQUENCE</scope>
    <source>
        <strain evidence="1">ECLA1</strain>
    </source>
</reference>
<dbReference type="Proteomes" id="UP001283361">
    <property type="component" value="Unassembled WGS sequence"/>
</dbReference>
<protein>
    <submittedName>
        <fullName evidence="1">Uncharacterized protein</fullName>
    </submittedName>
</protein>